<evidence type="ECO:0000256" key="4">
    <source>
        <dbReference type="ARBA" id="ARBA00023008"/>
    </source>
</evidence>
<proteinExistence type="inferred from homology"/>
<sequence length="271" mass="29996">MGNRKSVAALTTTEKANFVAAVKALKAQTTGRNYDWFVRTHMTYFSTVSGIRYAHQSPSFLPWHRQYLTEFENALKAHNPAVDLPYWDWTVSRTTTGAPFTSDFMGGNGQNGNGPVTTGPFAGATNWRINVSSTTSTSLRRAMGGTLPTSTQVNQVLGYSTYDASPWSSSTSSGMRNRMEGFLAPNIHNSVHVWIGGHMAQQDSPNDPVFFLHHANIDRLWSRWQTTWGFGTNRYLPGGNTTGVLDVNEVMQPFGNTVTSVLDHRASFTYV</sequence>
<gene>
    <name evidence="7" type="ORF">GCM10010201_07360</name>
</gene>
<dbReference type="InterPro" id="IPR002227">
    <property type="entry name" value="Tyrosinase_Cu-bd"/>
</dbReference>
<comment type="caution">
    <text evidence="7">The sequence shown here is derived from an EMBL/GenBank/DDBJ whole genome shotgun (WGS) entry which is preliminary data.</text>
</comment>
<dbReference type="PANTHER" id="PTHR11474:SF126">
    <property type="entry name" value="TYROSINASE-LIKE PROTEIN TYR-1-RELATED"/>
    <property type="match status" value="1"/>
</dbReference>
<keyword evidence="4" id="KW-0186">Copper</keyword>
<feature type="domain" description="Tyrosinase copper-binding" evidence="6">
    <location>
        <begin position="207"/>
        <end position="218"/>
    </location>
</feature>
<organism evidence="7 8">
    <name type="scientific">Pilimelia columellifera subsp. columellifera</name>
    <dbReference type="NCBI Taxonomy" id="706583"/>
    <lineage>
        <taxon>Bacteria</taxon>
        <taxon>Bacillati</taxon>
        <taxon>Actinomycetota</taxon>
        <taxon>Actinomycetes</taxon>
        <taxon>Micromonosporales</taxon>
        <taxon>Micromonosporaceae</taxon>
        <taxon>Pilimelia</taxon>
    </lineage>
</organism>
<dbReference type="Gene3D" id="1.10.1280.10">
    <property type="entry name" value="Di-copper center containing domain from catechol oxidase"/>
    <property type="match status" value="1"/>
</dbReference>
<dbReference type="RefSeq" id="WP_344168197.1">
    <property type="nucleotide sequence ID" value="NZ_BAAARY010000002.1"/>
</dbReference>
<dbReference type="PROSITE" id="PS00498">
    <property type="entry name" value="TYROSINASE_2"/>
    <property type="match status" value="1"/>
</dbReference>
<evidence type="ECO:0000259" key="5">
    <source>
        <dbReference type="PROSITE" id="PS00497"/>
    </source>
</evidence>
<dbReference type="InterPro" id="IPR008922">
    <property type="entry name" value="Di-copper_centre_dom_sf"/>
</dbReference>
<comment type="similarity">
    <text evidence="2">Belongs to the tyrosinase family.</text>
</comment>
<feature type="domain" description="Tyrosinase copper-binding" evidence="5">
    <location>
        <begin position="55"/>
        <end position="72"/>
    </location>
</feature>
<accession>A0ABN3N463</accession>
<reference evidence="7 8" key="1">
    <citation type="journal article" date="2019" name="Int. J. Syst. Evol. Microbiol.">
        <title>The Global Catalogue of Microorganisms (GCM) 10K type strain sequencing project: providing services to taxonomists for standard genome sequencing and annotation.</title>
        <authorList>
            <consortium name="The Broad Institute Genomics Platform"/>
            <consortium name="The Broad Institute Genome Sequencing Center for Infectious Disease"/>
            <person name="Wu L."/>
            <person name="Ma J."/>
        </authorList>
    </citation>
    <scope>NUCLEOTIDE SEQUENCE [LARGE SCALE GENOMIC DNA]</scope>
    <source>
        <strain evidence="7 8">JCM 3367</strain>
    </source>
</reference>
<dbReference type="Proteomes" id="UP001499978">
    <property type="component" value="Unassembled WGS sequence"/>
</dbReference>
<evidence type="ECO:0000256" key="2">
    <source>
        <dbReference type="ARBA" id="ARBA00009928"/>
    </source>
</evidence>
<dbReference type="PRINTS" id="PR00092">
    <property type="entry name" value="TYROSINASE"/>
</dbReference>
<keyword evidence="3" id="KW-0479">Metal-binding</keyword>
<evidence type="ECO:0000313" key="8">
    <source>
        <dbReference type="Proteomes" id="UP001499978"/>
    </source>
</evidence>
<dbReference type="PROSITE" id="PS00497">
    <property type="entry name" value="TYROSINASE_1"/>
    <property type="match status" value="1"/>
</dbReference>
<dbReference type="SUPFAM" id="SSF48056">
    <property type="entry name" value="Di-copper centre-containing domain"/>
    <property type="match status" value="1"/>
</dbReference>
<evidence type="ECO:0000259" key="6">
    <source>
        <dbReference type="PROSITE" id="PS00498"/>
    </source>
</evidence>
<evidence type="ECO:0000256" key="1">
    <source>
        <dbReference type="ARBA" id="ARBA00001973"/>
    </source>
</evidence>
<comment type="cofactor">
    <cofactor evidence="1">
        <name>Cu(2+)</name>
        <dbReference type="ChEBI" id="CHEBI:29036"/>
    </cofactor>
</comment>
<dbReference type="EMBL" id="BAAARY010000002">
    <property type="protein sequence ID" value="GAA2513984.1"/>
    <property type="molecule type" value="Genomic_DNA"/>
</dbReference>
<dbReference type="PANTHER" id="PTHR11474">
    <property type="entry name" value="TYROSINASE FAMILY MEMBER"/>
    <property type="match status" value="1"/>
</dbReference>
<evidence type="ECO:0000256" key="3">
    <source>
        <dbReference type="ARBA" id="ARBA00022723"/>
    </source>
</evidence>
<dbReference type="InterPro" id="IPR050316">
    <property type="entry name" value="Tyrosinase/Hemocyanin"/>
</dbReference>
<evidence type="ECO:0000313" key="7">
    <source>
        <dbReference type="EMBL" id="GAA2513984.1"/>
    </source>
</evidence>
<dbReference type="Pfam" id="PF00264">
    <property type="entry name" value="Tyrosinase"/>
    <property type="match status" value="1"/>
</dbReference>
<keyword evidence="8" id="KW-1185">Reference proteome</keyword>
<protein>
    <submittedName>
        <fullName evidence="7">Tyrosinase family protein</fullName>
    </submittedName>
</protein>
<name>A0ABN3N463_9ACTN</name>